<dbReference type="PANTHER" id="PTHR13779">
    <property type="entry name" value="WERNER HELICASE-INTERACTING PROTEIN 1 FAMILY MEMBER"/>
    <property type="match status" value="1"/>
</dbReference>
<dbReference type="InterPro" id="IPR051314">
    <property type="entry name" value="AAA_ATPase_RarA/MGS1/WRNIP1"/>
</dbReference>
<dbReference type="InterPro" id="IPR003959">
    <property type="entry name" value="ATPase_AAA_core"/>
</dbReference>
<dbReference type="CDD" id="cd18139">
    <property type="entry name" value="HLD_clamp_RarA"/>
    <property type="match status" value="1"/>
</dbReference>
<dbReference type="PANTHER" id="PTHR13779:SF7">
    <property type="entry name" value="ATPASE WRNIP1"/>
    <property type="match status" value="1"/>
</dbReference>
<evidence type="ECO:0000256" key="2">
    <source>
        <dbReference type="ARBA" id="ARBA00008959"/>
    </source>
</evidence>
<keyword evidence="4" id="KW-0547">Nucleotide-binding</keyword>
<evidence type="ECO:0000256" key="1">
    <source>
        <dbReference type="ARBA" id="ARBA00002393"/>
    </source>
</evidence>
<dbReference type="Pfam" id="PF00004">
    <property type="entry name" value="AAA"/>
    <property type="match status" value="1"/>
</dbReference>
<dbReference type="InterPro" id="IPR008921">
    <property type="entry name" value="DNA_pol3_clamp-load_cplx_C"/>
</dbReference>
<keyword evidence="5" id="KW-0067">ATP-binding</keyword>
<dbReference type="Pfam" id="PF12002">
    <property type="entry name" value="MgsA_C"/>
    <property type="match status" value="1"/>
</dbReference>
<dbReference type="SMART" id="SM00382">
    <property type="entry name" value="AAA"/>
    <property type="match status" value="1"/>
</dbReference>
<dbReference type="GO" id="GO:0006261">
    <property type="term" value="P:DNA-templated DNA replication"/>
    <property type="evidence" value="ECO:0007669"/>
    <property type="project" value="TreeGrafter"/>
</dbReference>
<evidence type="ECO:0000313" key="8">
    <source>
        <dbReference type="EMBL" id="MBO8433659.1"/>
    </source>
</evidence>
<dbReference type="InterPro" id="IPR032423">
    <property type="entry name" value="AAA_assoc_2"/>
</dbReference>
<feature type="region of interest" description="Disordered" evidence="6">
    <location>
        <begin position="94"/>
        <end position="120"/>
    </location>
</feature>
<dbReference type="Gene3D" id="1.20.272.10">
    <property type="match status" value="1"/>
</dbReference>
<reference evidence="8" key="2">
    <citation type="journal article" date="2021" name="PeerJ">
        <title>Extensive microbial diversity within the chicken gut microbiome revealed by metagenomics and culture.</title>
        <authorList>
            <person name="Gilroy R."/>
            <person name="Ravi A."/>
            <person name="Getino M."/>
            <person name="Pursley I."/>
            <person name="Horton D.L."/>
            <person name="Alikhan N.F."/>
            <person name="Baker D."/>
            <person name="Gharbi K."/>
            <person name="Hall N."/>
            <person name="Watson M."/>
            <person name="Adriaenssens E.M."/>
            <person name="Foster-Nyarko E."/>
            <person name="Jarju S."/>
            <person name="Secka A."/>
            <person name="Antonio M."/>
            <person name="Oren A."/>
            <person name="Chaudhuri R.R."/>
            <person name="La Ragione R."/>
            <person name="Hildebrand F."/>
            <person name="Pallen M.J."/>
        </authorList>
    </citation>
    <scope>NUCLEOTIDE SEQUENCE</scope>
    <source>
        <strain evidence="8">2889</strain>
    </source>
</reference>
<dbReference type="InterPro" id="IPR027417">
    <property type="entry name" value="P-loop_NTPase"/>
</dbReference>
<evidence type="ECO:0000256" key="6">
    <source>
        <dbReference type="SAM" id="MobiDB-lite"/>
    </source>
</evidence>
<evidence type="ECO:0000259" key="7">
    <source>
        <dbReference type="SMART" id="SM00382"/>
    </source>
</evidence>
<dbReference type="GO" id="GO:0000731">
    <property type="term" value="P:DNA synthesis involved in DNA repair"/>
    <property type="evidence" value="ECO:0007669"/>
    <property type="project" value="TreeGrafter"/>
</dbReference>
<reference evidence="8" key="1">
    <citation type="submission" date="2020-10" db="EMBL/GenBank/DDBJ databases">
        <authorList>
            <person name="Gilroy R."/>
        </authorList>
    </citation>
    <scope>NUCLEOTIDE SEQUENCE</scope>
    <source>
        <strain evidence="8">2889</strain>
    </source>
</reference>
<name>A0A9D9DTH0_9BACT</name>
<dbReference type="SUPFAM" id="SSF52540">
    <property type="entry name" value="P-loop containing nucleoside triphosphate hydrolases"/>
    <property type="match status" value="1"/>
</dbReference>
<comment type="caution">
    <text evidence="8">The sequence shown here is derived from an EMBL/GenBank/DDBJ whole genome shotgun (WGS) entry which is preliminary data.</text>
</comment>
<comment type="similarity">
    <text evidence="2">Belongs to the AAA ATPase family. RarA/MGS1/WRNIP1 subfamily.</text>
</comment>
<dbReference type="EMBL" id="JADIMZ010000162">
    <property type="protein sequence ID" value="MBO8433659.1"/>
    <property type="molecule type" value="Genomic_DNA"/>
</dbReference>
<proteinExistence type="inferred from homology"/>
<dbReference type="GO" id="GO:0016887">
    <property type="term" value="F:ATP hydrolysis activity"/>
    <property type="evidence" value="ECO:0007669"/>
    <property type="project" value="InterPro"/>
</dbReference>
<dbReference type="SUPFAM" id="SSF48019">
    <property type="entry name" value="post-AAA+ oligomerization domain-like"/>
    <property type="match status" value="1"/>
</dbReference>
<evidence type="ECO:0000313" key="9">
    <source>
        <dbReference type="Proteomes" id="UP000823612"/>
    </source>
</evidence>
<dbReference type="Gene3D" id="3.40.50.300">
    <property type="entry name" value="P-loop containing nucleotide triphosphate hydrolases"/>
    <property type="match status" value="1"/>
</dbReference>
<evidence type="ECO:0000256" key="5">
    <source>
        <dbReference type="ARBA" id="ARBA00022840"/>
    </source>
</evidence>
<dbReference type="GO" id="GO:0003677">
    <property type="term" value="F:DNA binding"/>
    <property type="evidence" value="ECO:0007669"/>
    <property type="project" value="InterPro"/>
</dbReference>
<feature type="domain" description="AAA+ ATPase" evidence="7">
    <location>
        <begin position="38"/>
        <end position="182"/>
    </location>
</feature>
<gene>
    <name evidence="8" type="ORF">IAB08_10275</name>
</gene>
<dbReference type="InterPro" id="IPR021886">
    <property type="entry name" value="MgsA_C"/>
</dbReference>
<dbReference type="AlphaFoldDB" id="A0A9D9DTH0"/>
<sequence>MNPPLAEQLRPRRLEDYIGQTHLMGPDAVLHKAIKSGNLPSMILWGPPGVGKTTLAYLISNYLHRPFFTLSAVLAGVKEVREVLDKAEAVQRMQEKQRKSGPSLFAGMEENEDSEGKGHAASGRPILFIDEIHRFSKSQQDSLLGAVEKGTVTFIGATTENPSFEVISPLLSRCQVYVLQPLSSEEMETMIRRAVDYLQQYYPVDIQVRETEALKRISGGDGRKLLNAIELVVEEALSSHTHAMGKGEVRPAGPGTGRTGICVDNASVSSLIQQNLAMYDKNGENHYDIISAFIKSLRGSDPNAAVYWLARMLSAGEDVKFIARRMVILASEDIGNANPNALLLANACFDTVHKIGYPECRITLSQTAVYLACSPKSNASYMAIDAAMAAVKKTGDLPVPLYLRNAPTQLMKDLGYHDGYKYAHDYEGNFADLEFLPESISGSVFYQPGANMKEEEMRKRLRMWWKGKYGY</sequence>
<dbReference type="GO" id="GO:0008047">
    <property type="term" value="F:enzyme activator activity"/>
    <property type="evidence" value="ECO:0007669"/>
    <property type="project" value="TreeGrafter"/>
</dbReference>
<dbReference type="GO" id="GO:0017116">
    <property type="term" value="F:single-stranded DNA helicase activity"/>
    <property type="evidence" value="ECO:0007669"/>
    <property type="project" value="TreeGrafter"/>
</dbReference>
<dbReference type="Gene3D" id="1.10.3710.10">
    <property type="entry name" value="DNA polymerase III clamp loader subunits, C-terminal domain"/>
    <property type="match status" value="1"/>
</dbReference>
<dbReference type="FunFam" id="1.20.272.10:FF:000001">
    <property type="entry name" value="Putative AAA family ATPase"/>
    <property type="match status" value="1"/>
</dbReference>
<dbReference type="Proteomes" id="UP000823612">
    <property type="component" value="Unassembled WGS sequence"/>
</dbReference>
<protein>
    <recommendedName>
        <fullName evidence="3">Replication-associated recombination protein A</fullName>
    </recommendedName>
</protein>
<organism evidence="8 9">
    <name type="scientific">Candidatus Pullibacteroides excrementavium</name>
    <dbReference type="NCBI Taxonomy" id="2840905"/>
    <lineage>
        <taxon>Bacteria</taxon>
        <taxon>Pseudomonadati</taxon>
        <taxon>Bacteroidota</taxon>
        <taxon>Bacteroidia</taxon>
        <taxon>Bacteroidales</taxon>
        <taxon>Candidatus Pullibacteroides</taxon>
    </lineage>
</organism>
<comment type="function">
    <text evidence="1">DNA-dependent ATPase that plays important roles in cellular responses to stalled DNA replication processes.</text>
</comment>
<evidence type="ECO:0000256" key="3">
    <source>
        <dbReference type="ARBA" id="ARBA00020776"/>
    </source>
</evidence>
<dbReference type="GO" id="GO:0005524">
    <property type="term" value="F:ATP binding"/>
    <property type="evidence" value="ECO:0007669"/>
    <property type="project" value="UniProtKB-KW"/>
</dbReference>
<accession>A0A9D9DTH0</accession>
<dbReference type="Pfam" id="PF16193">
    <property type="entry name" value="AAA_assoc_2"/>
    <property type="match status" value="1"/>
</dbReference>
<dbReference type="CDD" id="cd00009">
    <property type="entry name" value="AAA"/>
    <property type="match status" value="1"/>
</dbReference>
<evidence type="ECO:0000256" key="4">
    <source>
        <dbReference type="ARBA" id="ARBA00022741"/>
    </source>
</evidence>
<dbReference type="FunFam" id="1.10.3710.10:FF:000004">
    <property type="entry name" value="Putative ATPase, AAA family"/>
    <property type="match status" value="1"/>
</dbReference>
<dbReference type="InterPro" id="IPR003593">
    <property type="entry name" value="AAA+_ATPase"/>
</dbReference>